<dbReference type="Gene3D" id="3.40.50.300">
    <property type="entry name" value="P-loop containing nucleotide triphosphate hydrolases"/>
    <property type="match status" value="1"/>
</dbReference>
<keyword evidence="2" id="KW-0813">Transport</keyword>
<evidence type="ECO:0000313" key="6">
    <source>
        <dbReference type="EMBL" id="GAG03557.1"/>
    </source>
</evidence>
<feature type="domain" description="ABC transporter" evidence="5">
    <location>
        <begin position="1"/>
        <end position="210"/>
    </location>
</feature>
<dbReference type="EMBL" id="BARS01025386">
    <property type="protein sequence ID" value="GAG03557.1"/>
    <property type="molecule type" value="Genomic_DNA"/>
</dbReference>
<keyword evidence="4" id="KW-0067">ATP-binding</keyword>
<evidence type="ECO:0000256" key="2">
    <source>
        <dbReference type="ARBA" id="ARBA00022448"/>
    </source>
</evidence>
<dbReference type="InterPro" id="IPR003439">
    <property type="entry name" value="ABC_transporter-like_ATP-bd"/>
</dbReference>
<dbReference type="AlphaFoldDB" id="X0UWK4"/>
<dbReference type="InterPro" id="IPR027417">
    <property type="entry name" value="P-loop_NTPase"/>
</dbReference>
<evidence type="ECO:0000256" key="1">
    <source>
        <dbReference type="ARBA" id="ARBA00005417"/>
    </source>
</evidence>
<evidence type="ECO:0000256" key="3">
    <source>
        <dbReference type="ARBA" id="ARBA00022741"/>
    </source>
</evidence>
<dbReference type="PANTHER" id="PTHR43335:SF4">
    <property type="entry name" value="ABC TRANSPORTER, ATP-BINDING PROTEIN"/>
    <property type="match status" value="1"/>
</dbReference>
<organism evidence="6">
    <name type="scientific">marine sediment metagenome</name>
    <dbReference type="NCBI Taxonomy" id="412755"/>
    <lineage>
        <taxon>unclassified sequences</taxon>
        <taxon>metagenomes</taxon>
        <taxon>ecological metagenomes</taxon>
    </lineage>
</organism>
<dbReference type="GO" id="GO:0016887">
    <property type="term" value="F:ATP hydrolysis activity"/>
    <property type="evidence" value="ECO:0007669"/>
    <property type="project" value="InterPro"/>
</dbReference>
<evidence type="ECO:0000259" key="5">
    <source>
        <dbReference type="PROSITE" id="PS50893"/>
    </source>
</evidence>
<keyword evidence="3" id="KW-0547">Nucleotide-binding</keyword>
<feature type="non-terminal residue" evidence="6">
    <location>
        <position position="267"/>
    </location>
</feature>
<feature type="non-terminal residue" evidence="6">
    <location>
        <position position="1"/>
    </location>
</feature>
<dbReference type="SMART" id="SM00382">
    <property type="entry name" value="AAA"/>
    <property type="match status" value="1"/>
</dbReference>
<accession>X0UWK4</accession>
<dbReference type="PROSITE" id="PS50893">
    <property type="entry name" value="ABC_TRANSPORTER_2"/>
    <property type="match status" value="1"/>
</dbReference>
<protein>
    <recommendedName>
        <fullName evidence="5">ABC transporter domain-containing protein</fullName>
    </recommendedName>
</protein>
<evidence type="ECO:0000256" key="4">
    <source>
        <dbReference type="ARBA" id="ARBA00022840"/>
    </source>
</evidence>
<comment type="caution">
    <text evidence="6">The sequence shown here is derived from an EMBL/GenBank/DDBJ whole genome shotgun (WGS) entry which is preliminary data.</text>
</comment>
<reference evidence="6" key="1">
    <citation type="journal article" date="2014" name="Front. Microbiol.">
        <title>High frequency of phylogenetically diverse reductive dehalogenase-homologous genes in deep subseafloor sedimentary metagenomes.</title>
        <authorList>
            <person name="Kawai M."/>
            <person name="Futagami T."/>
            <person name="Toyoda A."/>
            <person name="Takaki Y."/>
            <person name="Nishi S."/>
            <person name="Hori S."/>
            <person name="Arai W."/>
            <person name="Tsubouchi T."/>
            <person name="Morono Y."/>
            <person name="Uchiyama I."/>
            <person name="Ito T."/>
            <person name="Fujiyama A."/>
            <person name="Inagaki F."/>
            <person name="Takami H."/>
        </authorList>
    </citation>
    <scope>NUCLEOTIDE SEQUENCE</scope>
    <source>
        <strain evidence="6">Expedition CK06-06</strain>
    </source>
</reference>
<comment type="similarity">
    <text evidence="1">Belongs to the ABC transporter superfamily.</text>
</comment>
<dbReference type="GO" id="GO:0005524">
    <property type="term" value="F:ATP binding"/>
    <property type="evidence" value="ECO:0007669"/>
    <property type="project" value="UniProtKB-KW"/>
</dbReference>
<dbReference type="SUPFAM" id="SSF52540">
    <property type="entry name" value="P-loop containing nucleoside triphosphate hydrolases"/>
    <property type="match status" value="1"/>
</dbReference>
<dbReference type="PANTHER" id="PTHR43335">
    <property type="entry name" value="ABC TRANSPORTER, ATP-BINDING PROTEIN"/>
    <property type="match status" value="1"/>
</dbReference>
<dbReference type="InterPro" id="IPR003593">
    <property type="entry name" value="AAA+_ATPase"/>
</dbReference>
<dbReference type="Pfam" id="PF00005">
    <property type="entry name" value="ABC_tran"/>
    <property type="match status" value="1"/>
</dbReference>
<sequence length="267" mass="29456">FRIERGEVVGFLGPNAAGKTTTMRILTGYLAPNEGHAVIGGYDVSERPIEAKRLIGYLPERPPLYDDLTVTEYLKFAARIKGVARRSVRSRMDYVTDACGLSEVRGRLIGHISKGYRQRVGLAQALVHDPPILILDEPTVGLDPKQIVEIRSLIKELGRERTIILSTHILPEVTVTCEKVLIVHRGRLRAEDRIENLLKAADRVWLDVRGADSEEAVRSALEGVAGVKDIAVRDGGLEAVLENAGARSELARTVVSRGWALHEMRST</sequence>
<name>X0UWK4_9ZZZZ</name>
<proteinExistence type="inferred from homology"/>
<gene>
    <name evidence="6" type="ORF">S01H1_40131</name>
</gene>